<dbReference type="EMBL" id="VDMB01000020">
    <property type="protein sequence ID" value="TYT73795.1"/>
    <property type="molecule type" value="Genomic_DNA"/>
</dbReference>
<dbReference type="AlphaFoldDB" id="A0A5S5MDU3"/>
<dbReference type="GO" id="GO:0000287">
    <property type="term" value="F:magnesium ion binding"/>
    <property type="evidence" value="ECO:0007669"/>
    <property type="project" value="TreeGrafter"/>
</dbReference>
<dbReference type="SUPFAM" id="SSF51621">
    <property type="entry name" value="Phosphoenolpyruvate/pyruvate domain"/>
    <property type="match status" value="1"/>
</dbReference>
<dbReference type="PANTHER" id="PTHR20881:SF0">
    <property type="entry name" value="3-METHYL-2-OXOBUTANOATE HYDROXYMETHYLTRANSFERASE"/>
    <property type="match status" value="1"/>
</dbReference>
<dbReference type="EC" id="2.1.2.11" evidence="7"/>
<keyword evidence="11" id="KW-0489">Methyltransferase</keyword>
<evidence type="ECO:0000256" key="3">
    <source>
        <dbReference type="ARBA" id="ARBA00011424"/>
    </source>
</evidence>
<keyword evidence="7 10" id="KW-0460">Magnesium</keyword>
<evidence type="ECO:0000256" key="1">
    <source>
        <dbReference type="ARBA" id="ARBA00005033"/>
    </source>
</evidence>
<keyword evidence="7 10" id="KW-0479">Metal-binding</keyword>
<dbReference type="InterPro" id="IPR040442">
    <property type="entry name" value="Pyrv_kinase-like_dom_sf"/>
</dbReference>
<dbReference type="FunFam" id="3.20.20.60:FF:000003">
    <property type="entry name" value="3-methyl-2-oxobutanoate hydroxymethyltransferase"/>
    <property type="match status" value="1"/>
</dbReference>
<dbReference type="GO" id="GO:0005737">
    <property type="term" value="C:cytoplasm"/>
    <property type="evidence" value="ECO:0007669"/>
    <property type="project" value="UniProtKB-SubCell"/>
</dbReference>
<dbReference type="NCBIfam" id="TIGR00222">
    <property type="entry name" value="panB"/>
    <property type="match status" value="1"/>
</dbReference>
<dbReference type="GO" id="GO:0015940">
    <property type="term" value="P:pantothenate biosynthetic process"/>
    <property type="evidence" value="ECO:0007669"/>
    <property type="project" value="UniProtKB-UniRule"/>
</dbReference>
<dbReference type="HAMAP" id="MF_00156">
    <property type="entry name" value="PanB"/>
    <property type="match status" value="1"/>
</dbReference>
<feature type="binding site" evidence="7 10">
    <location>
        <position position="84"/>
    </location>
    <ligand>
        <name>Mg(2+)</name>
        <dbReference type="ChEBI" id="CHEBI:18420"/>
    </ligand>
</feature>
<dbReference type="Gene3D" id="3.20.20.60">
    <property type="entry name" value="Phosphoenolpyruvate-binding domains"/>
    <property type="match status" value="1"/>
</dbReference>
<dbReference type="UniPathway" id="UPA00028">
    <property type="reaction ID" value="UER00003"/>
</dbReference>
<dbReference type="RefSeq" id="WP_139450147.1">
    <property type="nucleotide sequence ID" value="NZ_VDMB01000020.1"/>
</dbReference>
<feature type="binding site" evidence="7 9">
    <location>
        <position position="114"/>
    </location>
    <ligand>
        <name>3-methyl-2-oxobutanoate</name>
        <dbReference type="ChEBI" id="CHEBI:11851"/>
    </ligand>
</feature>
<evidence type="ECO:0000256" key="4">
    <source>
        <dbReference type="ARBA" id="ARBA00022655"/>
    </source>
</evidence>
<comment type="catalytic activity">
    <reaction evidence="7">
        <text>(6R)-5,10-methylene-5,6,7,8-tetrahydrofolate + 3-methyl-2-oxobutanoate + H2O = 2-dehydropantoate + (6S)-5,6,7,8-tetrahydrofolate</text>
        <dbReference type="Rhea" id="RHEA:11824"/>
        <dbReference type="ChEBI" id="CHEBI:11561"/>
        <dbReference type="ChEBI" id="CHEBI:11851"/>
        <dbReference type="ChEBI" id="CHEBI:15377"/>
        <dbReference type="ChEBI" id="CHEBI:15636"/>
        <dbReference type="ChEBI" id="CHEBI:57453"/>
        <dbReference type="EC" id="2.1.2.11"/>
    </reaction>
</comment>
<dbReference type="GO" id="GO:0003864">
    <property type="term" value="F:3-methyl-2-oxobutanoate hydroxymethyltransferase activity"/>
    <property type="evidence" value="ECO:0007669"/>
    <property type="project" value="UniProtKB-UniRule"/>
</dbReference>
<proteinExistence type="inferred from homology"/>
<comment type="caution">
    <text evidence="11">The sequence shown here is derived from an EMBL/GenBank/DDBJ whole genome shotgun (WGS) entry which is preliminary data.</text>
</comment>
<comment type="pathway">
    <text evidence="1 7">Cofactor biosynthesis; (R)-pantothenate biosynthesis; (R)-pantoate from 3-methyl-2-oxobutanoate: step 1/2.</text>
</comment>
<evidence type="ECO:0000256" key="2">
    <source>
        <dbReference type="ARBA" id="ARBA00008676"/>
    </source>
</evidence>
<dbReference type="OrthoDB" id="9781789at2"/>
<keyword evidence="4 7" id="KW-0566">Pantothenate biosynthesis</keyword>
<evidence type="ECO:0000256" key="7">
    <source>
        <dbReference type="HAMAP-Rule" id="MF_00156"/>
    </source>
</evidence>
<evidence type="ECO:0000256" key="9">
    <source>
        <dbReference type="PIRSR" id="PIRSR000388-2"/>
    </source>
</evidence>
<dbReference type="PANTHER" id="PTHR20881">
    <property type="entry name" value="3-METHYL-2-OXOBUTANOATE HYDROXYMETHYLTRANSFERASE"/>
    <property type="match status" value="1"/>
</dbReference>
<organism evidence="11 12">
    <name type="scientific">Desulfobotulus mexicanus</name>
    <dbReference type="NCBI Taxonomy" id="2586642"/>
    <lineage>
        <taxon>Bacteria</taxon>
        <taxon>Pseudomonadati</taxon>
        <taxon>Thermodesulfobacteriota</taxon>
        <taxon>Desulfobacteria</taxon>
        <taxon>Desulfobacterales</taxon>
        <taxon>Desulfobacteraceae</taxon>
        <taxon>Desulfobotulus</taxon>
    </lineage>
</organism>
<reference evidence="11 12" key="1">
    <citation type="submission" date="2019-06" db="EMBL/GenBank/DDBJ databases">
        <title>Desulfobotulus mexicanus sp. nov., a novel sulfate-reducing bacterium isolated from the sediment of an alkaline crater lake in Mexico.</title>
        <authorList>
            <person name="Hirschler-Rea A."/>
        </authorList>
    </citation>
    <scope>NUCLEOTIDE SEQUENCE [LARGE SCALE GENOMIC DNA]</scope>
    <source>
        <strain evidence="11 12">PAR22N</strain>
    </source>
</reference>
<comment type="cofactor">
    <cofactor evidence="7 10">
        <name>Mg(2+)</name>
        <dbReference type="ChEBI" id="CHEBI:18420"/>
    </cofactor>
    <text evidence="7 10">Binds 1 Mg(2+) ion per subunit.</text>
</comment>
<gene>
    <name evidence="7 11" type="primary">panB</name>
    <name evidence="11" type="ORF">FIM25_13195</name>
</gene>
<keyword evidence="5 7" id="KW-0808">Transferase</keyword>
<evidence type="ECO:0000256" key="10">
    <source>
        <dbReference type="PIRSR" id="PIRSR000388-3"/>
    </source>
</evidence>
<feature type="binding site" evidence="7 9">
    <location>
        <position position="84"/>
    </location>
    <ligand>
        <name>3-methyl-2-oxobutanoate</name>
        <dbReference type="ChEBI" id="CHEBI:11851"/>
    </ligand>
</feature>
<dbReference type="GO" id="GO:0032259">
    <property type="term" value="P:methylation"/>
    <property type="evidence" value="ECO:0007669"/>
    <property type="project" value="UniProtKB-KW"/>
</dbReference>
<dbReference type="CDD" id="cd06557">
    <property type="entry name" value="KPHMT-like"/>
    <property type="match status" value="1"/>
</dbReference>
<comment type="function">
    <text evidence="6 7">Catalyzes the reversible reaction in which hydroxymethyl group from 5,10-methylenetetrahydrofolate is transferred onto alpha-ketoisovalerate to form ketopantoate.</text>
</comment>
<comment type="subunit">
    <text evidence="3 7">Homodecamer; pentamer of dimers.</text>
</comment>
<feature type="binding site" evidence="7 10">
    <location>
        <position position="45"/>
    </location>
    <ligand>
        <name>Mg(2+)</name>
        <dbReference type="ChEBI" id="CHEBI:18420"/>
    </ligand>
</feature>
<evidence type="ECO:0000313" key="11">
    <source>
        <dbReference type="EMBL" id="TYT73795.1"/>
    </source>
</evidence>
<dbReference type="InterPro" id="IPR015813">
    <property type="entry name" value="Pyrv/PenolPyrv_kinase-like_dom"/>
</dbReference>
<dbReference type="Proteomes" id="UP000321899">
    <property type="component" value="Unassembled WGS sequence"/>
</dbReference>
<evidence type="ECO:0000256" key="8">
    <source>
        <dbReference type="PIRSR" id="PIRSR000388-1"/>
    </source>
</evidence>
<feature type="active site" description="Proton acceptor" evidence="7 8">
    <location>
        <position position="179"/>
    </location>
</feature>
<dbReference type="InterPro" id="IPR003700">
    <property type="entry name" value="Pantoate_hydroxy_MeTrfase"/>
</dbReference>
<evidence type="ECO:0000256" key="5">
    <source>
        <dbReference type="ARBA" id="ARBA00022679"/>
    </source>
</evidence>
<comment type="similarity">
    <text evidence="2 7">Belongs to the PanB family.</text>
</comment>
<feature type="binding site" evidence="7 10">
    <location>
        <position position="116"/>
    </location>
    <ligand>
        <name>Mg(2+)</name>
        <dbReference type="ChEBI" id="CHEBI:18420"/>
    </ligand>
</feature>
<dbReference type="Pfam" id="PF02548">
    <property type="entry name" value="Pantoate_transf"/>
    <property type="match status" value="1"/>
</dbReference>
<comment type="subcellular location">
    <subcellularLocation>
        <location evidence="7">Cytoplasm</location>
    </subcellularLocation>
</comment>
<dbReference type="PIRSF" id="PIRSF000388">
    <property type="entry name" value="Pantoate_hydroxy_MeTrfase"/>
    <property type="match status" value="1"/>
</dbReference>
<evidence type="ECO:0000256" key="6">
    <source>
        <dbReference type="ARBA" id="ARBA00056497"/>
    </source>
</evidence>
<dbReference type="NCBIfam" id="NF001452">
    <property type="entry name" value="PRK00311.1"/>
    <property type="match status" value="1"/>
</dbReference>
<accession>A0A5S5MDU3</accession>
<evidence type="ECO:0000313" key="12">
    <source>
        <dbReference type="Proteomes" id="UP000321899"/>
    </source>
</evidence>
<name>A0A5S5MDU3_9BACT</name>
<keyword evidence="7" id="KW-0963">Cytoplasm</keyword>
<feature type="binding site" evidence="7 9">
    <location>
        <begin position="45"/>
        <end position="46"/>
    </location>
    <ligand>
        <name>3-methyl-2-oxobutanoate</name>
        <dbReference type="ChEBI" id="CHEBI:11851"/>
    </ligand>
</feature>
<dbReference type="GO" id="GO:0008168">
    <property type="term" value="F:methyltransferase activity"/>
    <property type="evidence" value="ECO:0007669"/>
    <property type="project" value="UniProtKB-KW"/>
</dbReference>
<protein>
    <recommendedName>
        <fullName evidence="7">3-methyl-2-oxobutanoate hydroxymethyltransferase</fullName>
        <ecNumber evidence="7">2.1.2.11</ecNumber>
    </recommendedName>
    <alternativeName>
        <fullName evidence="7">Ketopantoate hydroxymethyltransferase</fullName>
        <shortName evidence="7">KPHMT</shortName>
    </alternativeName>
</protein>
<sequence length="262" mass="27911">MAPVSTRHLLKMKTQGEKIVAVTAYDYPFARLADASGVDMILVGDSLAMVVQGQKTTLPVTMEEMLYHTRMVSRAAEKALVVGDMPFLSYQADIGEAVRNAGLFLKEAGASAVKLEGGAGVCATIKAIVDAGIPVQAHIGLTPQSVHAMGGYRIQRDEERLVEDAHRVTEAGAFSVVLEGIPAPIARRITEEIAIPTIGIGAGVDCDGQILVMHDLLGLNLGYMPKFTKLFADLKGEAVKGFKAYGDAVREGSFPGPEHSYE</sequence>
<keyword evidence="12" id="KW-1185">Reference proteome</keyword>